<evidence type="ECO:0000259" key="3">
    <source>
        <dbReference type="PROSITE" id="PS50075"/>
    </source>
</evidence>
<feature type="domain" description="Carrier" evidence="3">
    <location>
        <begin position="9"/>
        <end position="84"/>
    </location>
</feature>
<dbReference type="Gene3D" id="1.10.1200.10">
    <property type="entry name" value="ACP-like"/>
    <property type="match status" value="1"/>
</dbReference>
<sequence>MSTKNMTIDDVKNILIGAVAAEAGLAEEELATDRTFTSYGLDSMAALTVGMEIEDACGLVDPPVDLMWTHPTVDTLAEALWRLMNGEPVPAVQGQEGRS</sequence>
<dbReference type="RefSeq" id="WP_326023064.1">
    <property type="nucleotide sequence ID" value="NZ_JAOZYC010000191.1"/>
</dbReference>
<dbReference type="EMBL" id="JAOZYC010000191">
    <property type="protein sequence ID" value="MEB8343393.1"/>
    <property type="molecule type" value="Genomic_DNA"/>
</dbReference>
<reference evidence="4 5" key="1">
    <citation type="submission" date="2022-10" db="EMBL/GenBank/DDBJ databases">
        <authorList>
            <person name="Xie J."/>
            <person name="Shen N."/>
        </authorList>
    </citation>
    <scope>NUCLEOTIDE SEQUENCE [LARGE SCALE GENOMIC DNA]</scope>
    <source>
        <strain evidence="4 5">YIM65594</strain>
    </source>
</reference>
<evidence type="ECO:0000313" key="4">
    <source>
        <dbReference type="EMBL" id="MEB8343393.1"/>
    </source>
</evidence>
<dbReference type="PROSITE" id="PS00012">
    <property type="entry name" value="PHOSPHOPANTETHEINE"/>
    <property type="match status" value="1"/>
</dbReference>
<keyword evidence="5" id="KW-1185">Reference proteome</keyword>
<organism evidence="4 5">
    <name type="scientific">Streptomyces endophyticus</name>
    <dbReference type="NCBI Taxonomy" id="714166"/>
    <lineage>
        <taxon>Bacteria</taxon>
        <taxon>Bacillati</taxon>
        <taxon>Actinomycetota</taxon>
        <taxon>Actinomycetes</taxon>
        <taxon>Kitasatosporales</taxon>
        <taxon>Streptomycetaceae</taxon>
        <taxon>Streptomyces</taxon>
    </lineage>
</organism>
<dbReference type="InterPro" id="IPR036736">
    <property type="entry name" value="ACP-like_sf"/>
</dbReference>
<keyword evidence="1" id="KW-0596">Phosphopantetheine</keyword>
<dbReference type="InterPro" id="IPR009081">
    <property type="entry name" value="PP-bd_ACP"/>
</dbReference>
<dbReference type="SUPFAM" id="SSF47336">
    <property type="entry name" value="ACP-like"/>
    <property type="match status" value="1"/>
</dbReference>
<accession>A0ABU6FIV5</accession>
<protein>
    <submittedName>
        <fullName evidence="4">Acyl carrier protein</fullName>
    </submittedName>
</protein>
<dbReference type="InterPro" id="IPR006162">
    <property type="entry name" value="Ppantetheine_attach_site"/>
</dbReference>
<evidence type="ECO:0000256" key="2">
    <source>
        <dbReference type="ARBA" id="ARBA00022553"/>
    </source>
</evidence>
<dbReference type="InterPro" id="IPR020806">
    <property type="entry name" value="PKS_PP-bd"/>
</dbReference>
<evidence type="ECO:0000313" key="5">
    <source>
        <dbReference type="Proteomes" id="UP001354931"/>
    </source>
</evidence>
<comment type="caution">
    <text evidence="4">The sequence shown here is derived from an EMBL/GenBank/DDBJ whole genome shotgun (WGS) entry which is preliminary data.</text>
</comment>
<keyword evidence="2" id="KW-0597">Phosphoprotein</keyword>
<dbReference type="PROSITE" id="PS50075">
    <property type="entry name" value="CARRIER"/>
    <property type="match status" value="1"/>
</dbReference>
<dbReference type="Pfam" id="PF00550">
    <property type="entry name" value="PP-binding"/>
    <property type="match status" value="1"/>
</dbReference>
<name>A0ABU6FIV5_9ACTN</name>
<dbReference type="Proteomes" id="UP001354931">
    <property type="component" value="Unassembled WGS sequence"/>
</dbReference>
<evidence type="ECO:0000256" key="1">
    <source>
        <dbReference type="ARBA" id="ARBA00022450"/>
    </source>
</evidence>
<proteinExistence type="predicted"/>
<dbReference type="SMART" id="SM00823">
    <property type="entry name" value="PKS_PP"/>
    <property type="match status" value="1"/>
</dbReference>
<gene>
    <name evidence="4" type="ORF">OKJ99_38475</name>
</gene>